<accession>A0A2P6QAK1</accession>
<dbReference type="STRING" id="74649.A0A2P6QAK1"/>
<name>A0A2P6QAK1_ROSCH</name>
<sequence length="172" mass="19584">MSPQSLTLHHLFFADDSLLFGAATPEECSTFRDILNTYERASGQKVNFQKSSVIFSKNVHTDTQAALAAILEVNHVAKHDRYLGLPLRVGKAKTQRFQYIKEKLSKKLVSWKSKILSCVGKEILIKAVAQTMPLYAMNCYLLPKGLCDDIYQLCASFFWGDTDEKKHIHWRS</sequence>
<dbReference type="AlphaFoldDB" id="A0A2P6QAK1"/>
<reference evidence="1 2" key="1">
    <citation type="journal article" date="2018" name="Nat. Genet.">
        <title>The Rosa genome provides new insights in the design of modern roses.</title>
        <authorList>
            <person name="Bendahmane M."/>
        </authorList>
    </citation>
    <scope>NUCLEOTIDE SEQUENCE [LARGE SCALE GENOMIC DNA]</scope>
    <source>
        <strain evidence="2">cv. Old Blush</strain>
    </source>
</reference>
<protein>
    <recommendedName>
        <fullName evidence="3">RNA-directed DNA polymerase</fullName>
    </recommendedName>
</protein>
<evidence type="ECO:0000313" key="2">
    <source>
        <dbReference type="Proteomes" id="UP000238479"/>
    </source>
</evidence>
<dbReference type="Proteomes" id="UP000238479">
    <property type="component" value="Chromosome 5"/>
</dbReference>
<dbReference type="PANTHER" id="PTHR33116:SF86">
    <property type="entry name" value="REVERSE TRANSCRIPTASE DOMAIN-CONTAINING PROTEIN"/>
    <property type="match status" value="1"/>
</dbReference>
<dbReference type="Gramene" id="PRQ31208">
    <property type="protein sequence ID" value="PRQ31208"/>
    <property type="gene ID" value="RchiOBHm_Chr5g0032961"/>
</dbReference>
<comment type="caution">
    <text evidence="1">The sequence shown here is derived from an EMBL/GenBank/DDBJ whole genome shotgun (WGS) entry which is preliminary data.</text>
</comment>
<dbReference type="OMA" id="GCKRICH"/>
<evidence type="ECO:0008006" key="3">
    <source>
        <dbReference type="Google" id="ProtNLM"/>
    </source>
</evidence>
<organism evidence="1 2">
    <name type="scientific">Rosa chinensis</name>
    <name type="common">China rose</name>
    <dbReference type="NCBI Taxonomy" id="74649"/>
    <lineage>
        <taxon>Eukaryota</taxon>
        <taxon>Viridiplantae</taxon>
        <taxon>Streptophyta</taxon>
        <taxon>Embryophyta</taxon>
        <taxon>Tracheophyta</taxon>
        <taxon>Spermatophyta</taxon>
        <taxon>Magnoliopsida</taxon>
        <taxon>eudicotyledons</taxon>
        <taxon>Gunneridae</taxon>
        <taxon>Pentapetalae</taxon>
        <taxon>rosids</taxon>
        <taxon>fabids</taxon>
        <taxon>Rosales</taxon>
        <taxon>Rosaceae</taxon>
        <taxon>Rosoideae</taxon>
        <taxon>Rosoideae incertae sedis</taxon>
        <taxon>Rosa</taxon>
    </lineage>
</organism>
<evidence type="ECO:0000313" key="1">
    <source>
        <dbReference type="EMBL" id="PRQ31208.1"/>
    </source>
</evidence>
<proteinExistence type="predicted"/>
<gene>
    <name evidence="1" type="ORF">RchiOBHm_Chr5g0032961</name>
</gene>
<dbReference type="EMBL" id="PDCK01000043">
    <property type="protein sequence ID" value="PRQ31208.1"/>
    <property type="molecule type" value="Genomic_DNA"/>
</dbReference>
<keyword evidence="2" id="KW-1185">Reference proteome</keyword>
<dbReference type="PANTHER" id="PTHR33116">
    <property type="entry name" value="REVERSE TRANSCRIPTASE ZINC-BINDING DOMAIN-CONTAINING PROTEIN-RELATED-RELATED"/>
    <property type="match status" value="1"/>
</dbReference>